<organism evidence="3 4">
    <name type="scientific">Microcystis panniformis Mp_MB_F_20051200_S9</name>
    <dbReference type="NCBI Taxonomy" id="2486223"/>
    <lineage>
        <taxon>Bacteria</taxon>
        <taxon>Bacillati</taxon>
        <taxon>Cyanobacteriota</taxon>
        <taxon>Cyanophyceae</taxon>
        <taxon>Oscillatoriophycideae</taxon>
        <taxon>Chroococcales</taxon>
        <taxon>Microcystaceae</taxon>
        <taxon>Microcystis</taxon>
    </lineage>
</organism>
<evidence type="ECO:0000256" key="2">
    <source>
        <dbReference type="ARBA" id="ARBA00022649"/>
    </source>
</evidence>
<dbReference type="NCBIfam" id="TIGR02385">
    <property type="entry name" value="RelE_StbE"/>
    <property type="match status" value="1"/>
</dbReference>
<gene>
    <name evidence="3" type="ORF">EWV53_02110</name>
</gene>
<sequence length="86" mass="10324">MSYSVTFEPESITDLDLIPDFIRLRILNKIAWLAINFEQITPLPLTREWSGFYKLRVGDYRVIYEFDRESRIIIIIRVGHRSEVYD</sequence>
<dbReference type="Gene3D" id="3.30.2310.20">
    <property type="entry name" value="RelE-like"/>
    <property type="match status" value="1"/>
</dbReference>
<evidence type="ECO:0000313" key="4">
    <source>
        <dbReference type="Proteomes" id="UP000317165"/>
    </source>
</evidence>
<dbReference type="EMBL" id="SFAC01000026">
    <property type="protein sequence ID" value="TRV66085.1"/>
    <property type="molecule type" value="Genomic_DNA"/>
</dbReference>
<comment type="caution">
    <text evidence="3">The sequence shown here is derived from an EMBL/GenBank/DDBJ whole genome shotgun (WGS) entry which is preliminary data.</text>
</comment>
<evidence type="ECO:0000313" key="3">
    <source>
        <dbReference type="EMBL" id="TRV66085.1"/>
    </source>
</evidence>
<dbReference type="PANTHER" id="PTHR35601:SF1">
    <property type="entry name" value="TOXIN RELE"/>
    <property type="match status" value="1"/>
</dbReference>
<protein>
    <submittedName>
        <fullName evidence="3">Type II toxin-antitoxin system RelE/ParE family toxin</fullName>
    </submittedName>
</protein>
<proteinExistence type="inferred from homology"/>
<dbReference type="Pfam" id="PF05016">
    <property type="entry name" value="ParE_toxin"/>
    <property type="match status" value="1"/>
</dbReference>
<keyword evidence="2" id="KW-1277">Toxin-antitoxin system</keyword>
<dbReference type="SUPFAM" id="SSF143011">
    <property type="entry name" value="RelE-like"/>
    <property type="match status" value="1"/>
</dbReference>
<accession>A0A552QA45</accession>
<dbReference type="InterPro" id="IPR007712">
    <property type="entry name" value="RelE/ParE_toxin"/>
</dbReference>
<dbReference type="Proteomes" id="UP000317165">
    <property type="component" value="Unassembled WGS sequence"/>
</dbReference>
<reference evidence="3 4" key="1">
    <citation type="submission" date="2019-01" db="EMBL/GenBank/DDBJ databases">
        <title>Coherence of Microcystis species and biogeography revealed through population genomics.</title>
        <authorList>
            <person name="Perez-Carrascal O.M."/>
            <person name="Terrat Y."/>
            <person name="Giani A."/>
            <person name="Fortin N."/>
            <person name="Tromas N."/>
            <person name="Shapiro B.J."/>
        </authorList>
    </citation>
    <scope>NUCLEOTIDE SEQUENCE [LARGE SCALE GENOMIC DNA]</scope>
    <source>
        <strain evidence="3">Mp_MB_F_20051200_S9</strain>
    </source>
</reference>
<dbReference type="InterPro" id="IPR035093">
    <property type="entry name" value="RelE/ParE_toxin_dom_sf"/>
</dbReference>
<dbReference type="AlphaFoldDB" id="A0A552QA45"/>
<name>A0A552QA45_9CHRO</name>
<dbReference type="PANTHER" id="PTHR35601">
    <property type="entry name" value="TOXIN RELE"/>
    <property type="match status" value="1"/>
</dbReference>
<comment type="similarity">
    <text evidence="1">Belongs to the RelE toxin family.</text>
</comment>
<evidence type="ECO:0000256" key="1">
    <source>
        <dbReference type="ARBA" id="ARBA00006226"/>
    </source>
</evidence>